<evidence type="ECO:0000313" key="3">
    <source>
        <dbReference type="Proteomes" id="UP000284296"/>
    </source>
</evidence>
<keyword evidence="1" id="KW-0472">Membrane</keyword>
<keyword evidence="1" id="KW-0812">Transmembrane</keyword>
<gene>
    <name evidence="2" type="ORF">DWX06_09110</name>
</gene>
<organism evidence="2 3">
    <name type="scientific">Agathobacter rectalis</name>
    <dbReference type="NCBI Taxonomy" id="39491"/>
    <lineage>
        <taxon>Bacteria</taxon>
        <taxon>Bacillati</taxon>
        <taxon>Bacillota</taxon>
        <taxon>Clostridia</taxon>
        <taxon>Lachnospirales</taxon>
        <taxon>Lachnospiraceae</taxon>
        <taxon>Agathobacter</taxon>
    </lineage>
</organism>
<proteinExistence type="predicted"/>
<reference evidence="2 3" key="1">
    <citation type="submission" date="2018-08" db="EMBL/GenBank/DDBJ databases">
        <title>A genome reference for cultivated species of the human gut microbiota.</title>
        <authorList>
            <person name="Zou Y."/>
            <person name="Xue W."/>
            <person name="Luo G."/>
        </authorList>
    </citation>
    <scope>NUCLEOTIDE SEQUENCE [LARGE SCALE GENOMIC DNA]</scope>
    <source>
        <strain evidence="2 3">AF18-16LB</strain>
    </source>
</reference>
<feature type="transmembrane region" description="Helical" evidence="1">
    <location>
        <begin position="12"/>
        <end position="29"/>
    </location>
</feature>
<sequence length="69" mass="8470">MYNSYFARGMSLYAGWLKFIIHILHLIFFKNRNYNRREMKKVKEKFLKLNPFGLLSCILSVRRFTHGRR</sequence>
<keyword evidence="1" id="KW-1133">Transmembrane helix</keyword>
<name>A0A412Q363_9FIRM</name>
<dbReference type="AlphaFoldDB" id="A0A412Q363"/>
<dbReference type="EMBL" id="QRXG01000014">
    <property type="protein sequence ID" value="RGT80764.1"/>
    <property type="molecule type" value="Genomic_DNA"/>
</dbReference>
<dbReference type="Proteomes" id="UP000284296">
    <property type="component" value="Unassembled WGS sequence"/>
</dbReference>
<comment type="caution">
    <text evidence="2">The sequence shown here is derived from an EMBL/GenBank/DDBJ whole genome shotgun (WGS) entry which is preliminary data.</text>
</comment>
<evidence type="ECO:0000256" key="1">
    <source>
        <dbReference type="SAM" id="Phobius"/>
    </source>
</evidence>
<evidence type="ECO:0000313" key="2">
    <source>
        <dbReference type="EMBL" id="RGT80764.1"/>
    </source>
</evidence>
<accession>A0A412Q363</accession>
<protein>
    <submittedName>
        <fullName evidence="2">Uncharacterized protein</fullName>
    </submittedName>
</protein>